<dbReference type="RefSeq" id="WP_009526726.1">
    <property type="nucleotide sequence ID" value="NZ_JH815225.1"/>
</dbReference>
<dbReference type="AlphaFoldDB" id="V9HJF8"/>
<keyword evidence="1" id="KW-0472">Membrane</keyword>
<evidence type="ECO:0000313" key="2">
    <source>
        <dbReference type="EMBL" id="EHL14771.1"/>
    </source>
</evidence>
<keyword evidence="1" id="KW-1133">Transmembrane helix</keyword>
<organism evidence="2 3">
    <name type="scientific">Peptoanaerobacter stomatis</name>
    <dbReference type="NCBI Taxonomy" id="796937"/>
    <lineage>
        <taxon>Bacteria</taxon>
        <taxon>Bacillati</taxon>
        <taxon>Bacillota</taxon>
        <taxon>Clostridia</taxon>
        <taxon>Peptostreptococcales</taxon>
        <taxon>Filifactoraceae</taxon>
        <taxon>Peptoanaerobacter</taxon>
    </lineage>
</organism>
<proteinExistence type="predicted"/>
<reference evidence="2 3" key="1">
    <citation type="submission" date="2012-05" db="EMBL/GenBank/DDBJ databases">
        <title>The Genome Sequence of Eubacteriaceae bacterium CM2.</title>
        <authorList>
            <consortium name="The Broad Institute Genome Sequencing Platform"/>
            <person name="Earl A."/>
            <person name="Ward D."/>
            <person name="Feldgarden M."/>
            <person name="Gevers D."/>
            <person name="Sizova M."/>
            <person name="Hazen A."/>
            <person name="Epstein S."/>
            <person name="Walker B."/>
            <person name="Young S.K."/>
            <person name="Zeng Q."/>
            <person name="Gargeya S."/>
            <person name="Fitzgerald M."/>
            <person name="Haas B."/>
            <person name="Abouelleil A."/>
            <person name="Alvarado L."/>
            <person name="Arachchi H.M."/>
            <person name="Berlin A."/>
            <person name="Chapman S.B."/>
            <person name="Goldberg J."/>
            <person name="Griggs A."/>
            <person name="Gujja S."/>
            <person name="Hansen M."/>
            <person name="Howarth C."/>
            <person name="Imamovic A."/>
            <person name="Larimer J."/>
            <person name="McCowen C."/>
            <person name="Montmayeur A."/>
            <person name="Murphy C."/>
            <person name="Neiman D."/>
            <person name="Pearson M."/>
            <person name="Priest M."/>
            <person name="Roberts A."/>
            <person name="Saif S."/>
            <person name="Shea T."/>
            <person name="Sisk P."/>
            <person name="Sykes S."/>
            <person name="Wortman J."/>
            <person name="Nusbaum C."/>
            <person name="Birren B."/>
        </authorList>
    </citation>
    <scope>NUCLEOTIDE SEQUENCE [LARGE SCALE GENOMIC DNA]</scope>
    <source>
        <strain evidence="2 3">CM2</strain>
    </source>
</reference>
<comment type="caution">
    <text evidence="2">The sequence shown here is derived from an EMBL/GenBank/DDBJ whole genome shotgun (WGS) entry which is preliminary data.</text>
</comment>
<dbReference type="EMBL" id="AFZF02000004">
    <property type="protein sequence ID" value="EHL14771.1"/>
    <property type="molecule type" value="Genomic_DNA"/>
</dbReference>
<feature type="transmembrane region" description="Helical" evidence="1">
    <location>
        <begin position="12"/>
        <end position="39"/>
    </location>
</feature>
<gene>
    <name evidence="2" type="ORF">HMPREF9630_00814</name>
</gene>
<dbReference type="HOGENOM" id="CLU_2701523_0_0_9"/>
<accession>V9HJF8</accession>
<evidence type="ECO:0000256" key="1">
    <source>
        <dbReference type="SAM" id="Phobius"/>
    </source>
</evidence>
<sequence>MFKRDGEEAIVGLVIGIAIICFIVYVIVLLATIIAGVAAASGTIFGGGSAIKNYTLSFKENVIDSNKQAPMAA</sequence>
<evidence type="ECO:0000313" key="3">
    <source>
        <dbReference type="Proteomes" id="UP000017818"/>
    </source>
</evidence>
<name>V9HJF8_9FIRM</name>
<dbReference type="Proteomes" id="UP000017818">
    <property type="component" value="Unassembled WGS sequence"/>
</dbReference>
<protein>
    <submittedName>
        <fullName evidence="2">Uncharacterized protein</fullName>
    </submittedName>
</protein>
<keyword evidence="1" id="KW-0812">Transmembrane</keyword>